<evidence type="ECO:0000313" key="3">
    <source>
        <dbReference type="Proteomes" id="UP000645217"/>
    </source>
</evidence>
<dbReference type="PROSITE" id="PS50011">
    <property type="entry name" value="PROTEIN_KINASE_DOM"/>
    <property type="match status" value="1"/>
</dbReference>
<dbReference type="SUPFAM" id="SSF56112">
    <property type="entry name" value="Protein kinase-like (PK-like)"/>
    <property type="match status" value="1"/>
</dbReference>
<dbReference type="PROSITE" id="PS00109">
    <property type="entry name" value="PROTEIN_KINASE_TYR"/>
    <property type="match status" value="1"/>
</dbReference>
<dbReference type="Pfam" id="PF00069">
    <property type="entry name" value="Pkinase"/>
    <property type="match status" value="1"/>
</dbReference>
<dbReference type="InterPro" id="IPR011009">
    <property type="entry name" value="Kinase-like_dom_sf"/>
</dbReference>
<dbReference type="InterPro" id="IPR008266">
    <property type="entry name" value="Tyr_kinase_AS"/>
</dbReference>
<dbReference type="AlphaFoldDB" id="A0A917RCK6"/>
<dbReference type="PANTHER" id="PTHR44167">
    <property type="entry name" value="OVARIAN-SPECIFIC SERINE/THREONINE-PROTEIN KINASE LOK-RELATED"/>
    <property type="match status" value="1"/>
</dbReference>
<evidence type="ECO:0000259" key="1">
    <source>
        <dbReference type="PROSITE" id="PS50011"/>
    </source>
</evidence>
<accession>A0A917RCK6</accession>
<dbReference type="Gene3D" id="1.10.510.10">
    <property type="entry name" value="Transferase(Phosphotransferase) domain 1"/>
    <property type="match status" value="1"/>
</dbReference>
<dbReference type="EMBL" id="BMNT01000026">
    <property type="protein sequence ID" value="GGK99691.1"/>
    <property type="molecule type" value="Genomic_DNA"/>
</dbReference>
<name>A0A917RCK6_9ACTN</name>
<proteinExistence type="predicted"/>
<reference evidence="2" key="1">
    <citation type="journal article" date="2014" name="Int. J. Syst. Evol. Microbiol.">
        <title>Complete genome sequence of Corynebacterium casei LMG S-19264T (=DSM 44701T), isolated from a smear-ripened cheese.</title>
        <authorList>
            <consortium name="US DOE Joint Genome Institute (JGI-PGF)"/>
            <person name="Walter F."/>
            <person name="Albersmeier A."/>
            <person name="Kalinowski J."/>
            <person name="Ruckert C."/>
        </authorList>
    </citation>
    <scope>NUCLEOTIDE SEQUENCE</scope>
    <source>
        <strain evidence="2">JCM 13064</strain>
    </source>
</reference>
<dbReference type="GO" id="GO:0004672">
    <property type="term" value="F:protein kinase activity"/>
    <property type="evidence" value="ECO:0007669"/>
    <property type="project" value="InterPro"/>
</dbReference>
<keyword evidence="3" id="KW-1185">Reference proteome</keyword>
<dbReference type="PANTHER" id="PTHR44167:SF24">
    <property type="entry name" value="SERINE_THREONINE-PROTEIN KINASE CHK2"/>
    <property type="match status" value="1"/>
</dbReference>
<sequence>MTPLDLMLADFKEKYAAKNPSTAFTRLYDDSEFGSMFAYFHEQLTEHFDSINGRARSTRHYWADNSRRLIALAEELNEALLTLKASGIDVRFDERYQQAVDRCLPWLSMSGGSTVPDDFEPVVLVRYEPVFVQTATTTVLEKDRRPVNLKMEGEGSYAIVYSYIDPDYDIKFALKRAKKGIGSRDLIRFKHEFETMKRLSFPYILDVYKYDDALNEYRMEFCNATLRSFIARRNSSLSFASRRRIALQFLYAISYLHSQPLLHRDISLQNVLLKVYESGAVLVKLSDFGLVKDPSSTFTRTQTEMRGTIRDPLLHDFRQYGVLNEIYAIGWVLSYIFTGRESLSVTGDAVSRIVQKCTAYDIASRYQTVRDLLADVEQLSAPSADTST</sequence>
<dbReference type="Proteomes" id="UP000645217">
    <property type="component" value="Unassembled WGS sequence"/>
</dbReference>
<comment type="caution">
    <text evidence="2">The sequence shown here is derived from an EMBL/GenBank/DDBJ whole genome shotgun (WGS) entry which is preliminary data.</text>
</comment>
<organism evidence="2 3">
    <name type="scientific">Sphaerisporangium melleum</name>
    <dbReference type="NCBI Taxonomy" id="321316"/>
    <lineage>
        <taxon>Bacteria</taxon>
        <taxon>Bacillati</taxon>
        <taxon>Actinomycetota</taxon>
        <taxon>Actinomycetes</taxon>
        <taxon>Streptosporangiales</taxon>
        <taxon>Streptosporangiaceae</taxon>
        <taxon>Sphaerisporangium</taxon>
    </lineage>
</organism>
<feature type="domain" description="Protein kinase" evidence="1">
    <location>
        <begin position="146"/>
        <end position="388"/>
    </location>
</feature>
<protein>
    <recommendedName>
        <fullName evidence="1">Protein kinase domain-containing protein</fullName>
    </recommendedName>
</protein>
<reference evidence="2" key="2">
    <citation type="submission" date="2020-09" db="EMBL/GenBank/DDBJ databases">
        <authorList>
            <person name="Sun Q."/>
            <person name="Ohkuma M."/>
        </authorList>
    </citation>
    <scope>NUCLEOTIDE SEQUENCE</scope>
    <source>
        <strain evidence="2">JCM 13064</strain>
    </source>
</reference>
<gene>
    <name evidence="2" type="ORF">GCM10007964_47240</name>
</gene>
<dbReference type="GO" id="GO:0005524">
    <property type="term" value="F:ATP binding"/>
    <property type="evidence" value="ECO:0007669"/>
    <property type="project" value="InterPro"/>
</dbReference>
<dbReference type="InterPro" id="IPR000719">
    <property type="entry name" value="Prot_kinase_dom"/>
</dbReference>
<evidence type="ECO:0000313" key="2">
    <source>
        <dbReference type="EMBL" id="GGK99691.1"/>
    </source>
</evidence>
<dbReference type="CDD" id="cd00180">
    <property type="entry name" value="PKc"/>
    <property type="match status" value="1"/>
</dbReference>